<dbReference type="eggNOG" id="ENOG502S9KH">
    <property type="taxonomic scope" value="Eukaryota"/>
</dbReference>
<evidence type="ECO:0000256" key="1">
    <source>
        <dbReference type="SAM" id="Phobius"/>
    </source>
</evidence>
<dbReference type="GeneID" id="3532695"/>
<dbReference type="KEGG" id="tcr:510785.15"/>
<dbReference type="OMA" id="HESNNSG"/>
<dbReference type="EMBL" id="AAHK01003125">
    <property type="protein sequence ID" value="EAN81688.1"/>
    <property type="molecule type" value="Genomic_DNA"/>
</dbReference>
<organism evidence="2 3">
    <name type="scientific">Trypanosoma cruzi (strain CL Brener)</name>
    <dbReference type="NCBI Taxonomy" id="353153"/>
    <lineage>
        <taxon>Eukaryota</taxon>
        <taxon>Discoba</taxon>
        <taxon>Euglenozoa</taxon>
        <taxon>Kinetoplastea</taxon>
        <taxon>Metakinetoplastina</taxon>
        <taxon>Trypanosomatida</taxon>
        <taxon>Trypanosomatidae</taxon>
        <taxon>Trypanosoma</taxon>
        <taxon>Schizotrypanum</taxon>
    </lineage>
</organism>
<comment type="caution">
    <text evidence="2">The sequence shown here is derived from an EMBL/GenBank/DDBJ whole genome shotgun (WGS) entry which is preliminary data.</text>
</comment>
<accession>Q4CN35</accession>
<keyword evidence="1" id="KW-0812">Transmembrane</keyword>
<protein>
    <submittedName>
        <fullName evidence="2">Uncharacterized protein</fullName>
    </submittedName>
</protein>
<dbReference type="AlphaFoldDB" id="Q4CN35"/>
<keyword evidence="1" id="KW-0472">Membrane</keyword>
<dbReference type="Proteomes" id="UP000002296">
    <property type="component" value="Unassembled WGS sequence"/>
</dbReference>
<name>Q4CN35_TRYCC</name>
<evidence type="ECO:0000313" key="2">
    <source>
        <dbReference type="EMBL" id="EAN81688.1"/>
    </source>
</evidence>
<gene>
    <name evidence="2" type="ORF">Tc00.1047053510785.15</name>
</gene>
<keyword evidence="1" id="KW-1133">Transmembrane helix</keyword>
<evidence type="ECO:0000313" key="3">
    <source>
        <dbReference type="Proteomes" id="UP000002296"/>
    </source>
</evidence>
<sequence>MRRLCAFRTGTPTVPHRRFGNAPNRVRPVETPGMHAWRQTEREVSVAVALAVMFVVPVWVVLLSGLREEQKRESVRRWAMEQKRGGE</sequence>
<dbReference type="VEuPathDB" id="TriTrypDB:TcCLB.510785.15"/>
<keyword evidence="3" id="KW-1185">Reference proteome</keyword>
<feature type="transmembrane region" description="Helical" evidence="1">
    <location>
        <begin position="44"/>
        <end position="66"/>
    </location>
</feature>
<proteinExistence type="predicted"/>
<dbReference type="PaxDb" id="353153-Q4CN35"/>
<reference evidence="2 3" key="1">
    <citation type="journal article" date="2005" name="Science">
        <title>The genome sequence of Trypanosoma cruzi, etiologic agent of Chagas disease.</title>
        <authorList>
            <person name="El-Sayed N.M."/>
            <person name="Myler P.J."/>
            <person name="Bartholomeu D.C."/>
            <person name="Nilsson D."/>
            <person name="Aggarwal G."/>
            <person name="Tran A.N."/>
            <person name="Ghedin E."/>
            <person name="Worthey E.A."/>
            <person name="Delcher A.L."/>
            <person name="Blandin G."/>
            <person name="Westenberger S.J."/>
            <person name="Caler E."/>
            <person name="Cerqueira G.C."/>
            <person name="Branche C."/>
            <person name="Haas B."/>
            <person name="Anupama A."/>
            <person name="Arner E."/>
            <person name="Aslund L."/>
            <person name="Attipoe P."/>
            <person name="Bontempi E."/>
            <person name="Bringaud F."/>
            <person name="Burton P."/>
            <person name="Cadag E."/>
            <person name="Campbell D.A."/>
            <person name="Carrington M."/>
            <person name="Crabtree J."/>
            <person name="Darban H."/>
            <person name="da Silveira J.F."/>
            <person name="de Jong P."/>
            <person name="Edwards K."/>
            <person name="Englund P.T."/>
            <person name="Fazelina G."/>
            <person name="Feldblyum T."/>
            <person name="Ferella M."/>
            <person name="Frasch A.C."/>
            <person name="Gull K."/>
            <person name="Horn D."/>
            <person name="Hou L."/>
            <person name="Huang Y."/>
            <person name="Kindlund E."/>
            <person name="Klingbeil M."/>
            <person name="Kluge S."/>
            <person name="Koo H."/>
            <person name="Lacerda D."/>
            <person name="Levin M.J."/>
            <person name="Lorenzi H."/>
            <person name="Louie T."/>
            <person name="Machado C.R."/>
            <person name="McCulloch R."/>
            <person name="McKenna A."/>
            <person name="Mizuno Y."/>
            <person name="Mottram J.C."/>
            <person name="Nelson S."/>
            <person name="Ochaya S."/>
            <person name="Osoegawa K."/>
            <person name="Pai G."/>
            <person name="Parsons M."/>
            <person name="Pentony M."/>
            <person name="Pettersson U."/>
            <person name="Pop M."/>
            <person name="Ramirez J.L."/>
            <person name="Rinta J."/>
            <person name="Robertson L."/>
            <person name="Salzberg S.L."/>
            <person name="Sanchez D.O."/>
            <person name="Seyler A."/>
            <person name="Sharma R."/>
            <person name="Shetty J."/>
            <person name="Simpson A.J."/>
            <person name="Sisk E."/>
            <person name="Tammi M.T."/>
            <person name="Tarleton R."/>
            <person name="Teixeira S."/>
            <person name="Van Aken S."/>
            <person name="Vogt C."/>
            <person name="Ward P.N."/>
            <person name="Wickstead B."/>
            <person name="Wortman J."/>
            <person name="White O."/>
            <person name="Fraser C.M."/>
            <person name="Stuart K.D."/>
            <person name="Andersson B."/>
        </authorList>
    </citation>
    <scope>NUCLEOTIDE SEQUENCE [LARGE SCALE GENOMIC DNA]</scope>
    <source>
        <strain evidence="2 3">CL Brener</strain>
    </source>
</reference>
<dbReference type="InParanoid" id="Q4CN35"/>
<dbReference type="RefSeq" id="XP_803134.1">
    <property type="nucleotide sequence ID" value="XM_798041.1"/>
</dbReference>